<keyword evidence="2" id="KW-1185">Reference proteome</keyword>
<comment type="caution">
    <text evidence="1">The sequence shown here is derived from an EMBL/GenBank/DDBJ whole genome shotgun (WGS) entry which is preliminary data.</text>
</comment>
<sequence>MTSFPKGGIVDSRRRVHVRQARSDDAEAAWAVLRRSILDLCQADHGHDAATLEHWLANKTPETVFPPSCDTGRLALTPILDEPATAVTSDSAPV</sequence>
<evidence type="ECO:0000313" key="1">
    <source>
        <dbReference type="EMBL" id="MCW6512435.1"/>
    </source>
</evidence>
<proteinExistence type="predicted"/>
<dbReference type="Proteomes" id="UP001165667">
    <property type="component" value="Unassembled WGS sequence"/>
</dbReference>
<protein>
    <submittedName>
        <fullName evidence="1">Uncharacterized protein</fullName>
    </submittedName>
</protein>
<dbReference type="EMBL" id="JAMOIM010000050">
    <property type="protein sequence ID" value="MCW6512435.1"/>
    <property type="molecule type" value="Genomic_DNA"/>
</dbReference>
<name>A0AA41Z439_9HYPH</name>
<accession>A0AA41Z439</accession>
<dbReference type="AlphaFoldDB" id="A0AA41Z439"/>
<gene>
    <name evidence="1" type="ORF">M8523_31455</name>
</gene>
<evidence type="ECO:0000313" key="2">
    <source>
        <dbReference type="Proteomes" id="UP001165667"/>
    </source>
</evidence>
<reference evidence="1" key="1">
    <citation type="submission" date="2022-05" db="EMBL/GenBank/DDBJ databases">
        <authorList>
            <person name="Pankratov T."/>
        </authorList>
    </citation>
    <scope>NUCLEOTIDE SEQUENCE</scope>
    <source>
        <strain evidence="1">BP6-180914</strain>
    </source>
</reference>
<dbReference type="RefSeq" id="WP_282588813.1">
    <property type="nucleotide sequence ID" value="NZ_JAMOIM010000050.1"/>
</dbReference>
<organism evidence="1 2">
    <name type="scientific">Lichenifustis flavocetrariae</name>
    <dbReference type="NCBI Taxonomy" id="2949735"/>
    <lineage>
        <taxon>Bacteria</taxon>
        <taxon>Pseudomonadati</taxon>
        <taxon>Pseudomonadota</taxon>
        <taxon>Alphaproteobacteria</taxon>
        <taxon>Hyphomicrobiales</taxon>
        <taxon>Lichenihabitantaceae</taxon>
        <taxon>Lichenifustis</taxon>
    </lineage>
</organism>